<proteinExistence type="predicted"/>
<accession>A0A7R8WMQ5</accession>
<dbReference type="SMART" id="SM00013">
    <property type="entry name" value="LRRNT"/>
    <property type="match status" value="1"/>
</dbReference>
<name>A0A7R8WMQ5_9CRUS</name>
<dbReference type="SUPFAM" id="SSF52058">
    <property type="entry name" value="L domain-like"/>
    <property type="match status" value="1"/>
</dbReference>
<dbReference type="EMBL" id="OB663943">
    <property type="protein sequence ID" value="CAD7231854.1"/>
    <property type="molecule type" value="Genomic_DNA"/>
</dbReference>
<dbReference type="InterPro" id="IPR032675">
    <property type="entry name" value="LRR_dom_sf"/>
</dbReference>
<dbReference type="OrthoDB" id="6376406at2759"/>
<reference evidence="3" key="1">
    <citation type="submission" date="2020-11" db="EMBL/GenBank/DDBJ databases">
        <authorList>
            <person name="Tran Van P."/>
        </authorList>
    </citation>
    <scope>NUCLEOTIDE SEQUENCE</scope>
</reference>
<evidence type="ECO:0000256" key="2">
    <source>
        <dbReference type="ARBA" id="ARBA00022729"/>
    </source>
</evidence>
<keyword evidence="1" id="KW-0433">Leucine-rich repeat</keyword>
<gene>
    <name evidence="3" type="ORF">CTOB1V02_LOCUS9697</name>
</gene>
<dbReference type="AlphaFoldDB" id="A0A7R8WMQ5"/>
<sequence>MPLIEGPLYYVTERDQGNLPLRNTHCDEKPLCPMACSCDGGVVDCREKGLVEIPGAIPEDTLEIRLELNQIQEIPPRAFAAYKALTKM</sequence>
<organism evidence="3">
    <name type="scientific">Cyprideis torosa</name>
    <dbReference type="NCBI Taxonomy" id="163714"/>
    <lineage>
        <taxon>Eukaryota</taxon>
        <taxon>Metazoa</taxon>
        <taxon>Ecdysozoa</taxon>
        <taxon>Arthropoda</taxon>
        <taxon>Crustacea</taxon>
        <taxon>Oligostraca</taxon>
        <taxon>Ostracoda</taxon>
        <taxon>Podocopa</taxon>
        <taxon>Podocopida</taxon>
        <taxon>Cytherocopina</taxon>
        <taxon>Cytheroidea</taxon>
        <taxon>Cytherideidae</taxon>
        <taxon>Cyprideis</taxon>
    </lineage>
</organism>
<evidence type="ECO:0000256" key="1">
    <source>
        <dbReference type="ARBA" id="ARBA00022614"/>
    </source>
</evidence>
<dbReference type="Gene3D" id="3.80.10.10">
    <property type="entry name" value="Ribonuclease Inhibitor"/>
    <property type="match status" value="1"/>
</dbReference>
<evidence type="ECO:0000313" key="3">
    <source>
        <dbReference type="EMBL" id="CAD7231854.1"/>
    </source>
</evidence>
<keyword evidence="2" id="KW-0732">Signal</keyword>
<dbReference type="InterPro" id="IPR000372">
    <property type="entry name" value="LRRNT"/>
</dbReference>
<protein>
    <submittedName>
        <fullName evidence="3">Uncharacterized protein</fullName>
    </submittedName>
</protein>